<comment type="cofactor">
    <cofactor evidence="6">
        <name>Zn(2+)</name>
        <dbReference type="ChEBI" id="CHEBI:29105"/>
    </cofactor>
    <text evidence="6">Binds 1 zinc ion.</text>
</comment>
<reference evidence="9 10" key="1">
    <citation type="submission" date="2019-01" db="EMBL/GenBank/DDBJ databases">
        <authorList>
            <consortium name="Pathogen Informatics"/>
        </authorList>
    </citation>
    <scope>NUCLEOTIDE SEQUENCE [LARGE SCALE GENOMIC DNA]</scope>
    <source>
        <strain evidence="9 10">NCTC10172</strain>
    </source>
</reference>
<organism evidence="9 10">
    <name type="scientific">Acholeplasma hippikon</name>
    <dbReference type="NCBI Taxonomy" id="264636"/>
    <lineage>
        <taxon>Bacteria</taxon>
        <taxon>Bacillati</taxon>
        <taxon>Mycoplasmatota</taxon>
        <taxon>Mollicutes</taxon>
        <taxon>Acholeplasmatales</taxon>
        <taxon>Acholeplasmataceae</taxon>
        <taxon>Acholeplasma</taxon>
    </lineage>
</organism>
<comment type="similarity">
    <text evidence="6">Belongs to the peptidase M3 family.</text>
</comment>
<evidence type="ECO:0000313" key="10">
    <source>
        <dbReference type="Proteomes" id="UP000290909"/>
    </source>
</evidence>
<keyword evidence="4 6" id="KW-0862">Zinc</keyword>
<dbReference type="GO" id="GO:0004222">
    <property type="term" value="F:metalloendopeptidase activity"/>
    <property type="evidence" value="ECO:0007669"/>
    <property type="project" value="InterPro"/>
</dbReference>
<dbReference type="NCBIfam" id="TIGR02289">
    <property type="entry name" value="M3_not_pepF"/>
    <property type="match status" value="1"/>
</dbReference>
<dbReference type="CDD" id="cd09606">
    <property type="entry name" value="M3B_PepF"/>
    <property type="match status" value="1"/>
</dbReference>
<dbReference type="InterPro" id="IPR011976">
    <property type="entry name" value="Pept_M3B_oligopep-rel"/>
</dbReference>
<dbReference type="RefSeq" id="WP_035369120.1">
    <property type="nucleotide sequence ID" value="NZ_LR215050.1"/>
</dbReference>
<protein>
    <submittedName>
        <fullName evidence="9">Oligoendopeptidase, M3 family</fullName>
    </submittedName>
</protein>
<dbReference type="SUPFAM" id="SSF55486">
    <property type="entry name" value="Metalloproteases ('zincins'), catalytic domain"/>
    <property type="match status" value="1"/>
</dbReference>
<dbReference type="STRING" id="1408416.GCA_000702765_00803"/>
<dbReference type="EMBL" id="LR215050">
    <property type="protein sequence ID" value="VEU82240.1"/>
    <property type="molecule type" value="Genomic_DNA"/>
</dbReference>
<evidence type="ECO:0000256" key="1">
    <source>
        <dbReference type="ARBA" id="ARBA00022670"/>
    </source>
</evidence>
<feature type="domain" description="Peptidase M3A/M3B catalytic" evidence="8">
    <location>
        <begin position="165"/>
        <end position="541"/>
    </location>
</feature>
<evidence type="ECO:0000256" key="3">
    <source>
        <dbReference type="ARBA" id="ARBA00022801"/>
    </source>
</evidence>
<dbReference type="Proteomes" id="UP000290909">
    <property type="component" value="Chromosome"/>
</dbReference>
<dbReference type="Pfam" id="PF01432">
    <property type="entry name" value="Peptidase_M3"/>
    <property type="match status" value="1"/>
</dbReference>
<evidence type="ECO:0000256" key="2">
    <source>
        <dbReference type="ARBA" id="ARBA00022723"/>
    </source>
</evidence>
<dbReference type="InterPro" id="IPR001567">
    <property type="entry name" value="Pept_M3A_M3B_dom"/>
</dbReference>
<dbReference type="KEGG" id="ahk:NCTC10172_00248"/>
<evidence type="ECO:0000313" key="9">
    <source>
        <dbReference type="EMBL" id="VEU82240.1"/>
    </source>
</evidence>
<gene>
    <name evidence="9" type="ORF">NCTC10172_00248</name>
</gene>
<evidence type="ECO:0000256" key="7">
    <source>
        <dbReference type="SAM" id="Coils"/>
    </source>
</evidence>
<evidence type="ECO:0000256" key="5">
    <source>
        <dbReference type="ARBA" id="ARBA00023049"/>
    </source>
</evidence>
<keyword evidence="5 6" id="KW-0482">Metalloprotease</keyword>
<proteinExistence type="inferred from homology"/>
<keyword evidence="3 6" id="KW-0378">Hydrolase</keyword>
<accession>A0A449BII4</accession>
<dbReference type="GO" id="GO:0006508">
    <property type="term" value="P:proteolysis"/>
    <property type="evidence" value="ECO:0007669"/>
    <property type="project" value="UniProtKB-KW"/>
</dbReference>
<evidence type="ECO:0000256" key="6">
    <source>
        <dbReference type="RuleBase" id="RU003435"/>
    </source>
</evidence>
<evidence type="ECO:0000259" key="8">
    <source>
        <dbReference type="Pfam" id="PF01432"/>
    </source>
</evidence>
<keyword evidence="10" id="KW-1185">Reference proteome</keyword>
<dbReference type="GO" id="GO:0046872">
    <property type="term" value="F:metal ion binding"/>
    <property type="evidence" value="ECO:0007669"/>
    <property type="project" value="UniProtKB-UniRule"/>
</dbReference>
<name>A0A449BII4_9MOLU</name>
<dbReference type="Gene3D" id="1.10.1370.30">
    <property type="match status" value="1"/>
</dbReference>
<keyword evidence="7" id="KW-0175">Coiled coil</keyword>
<keyword evidence="1 6" id="KW-0645">Protease</keyword>
<feature type="coiled-coil region" evidence="7">
    <location>
        <begin position="13"/>
        <end position="40"/>
    </location>
</feature>
<dbReference type="AlphaFoldDB" id="A0A449BII4"/>
<sequence length="563" mass="65800">MKFQDFKYERIDKEQAKAKMTELKEQFEKATSAQEQLEIIKAYNDYNDYIDTMFQLASVRYTINTADEFYAAEQDYMDEAAPEITEFNVLFEKAVVESKFRTELEKELGSLLFKQYELGIKVFDASVIELIQEENKLNSEYTKVRGTAKIEFNGETYNLSSIGKLTTDKDRNIRRGASLAVANWYKENETKIDEIYDKAVKVRTEIAKKLGYENFIQLGYDRLKRVDYDASDVKKYREQILKDVVPYVEALERRRAKRLGIEKPLSYDLNLNFLSGNPTPKGDMKHLVNQAMEMYDEMSKETSAFFRMMVEKDLFDLESKAGKASGGYCTYFPKFEAPFIFANFNGTQHDVDVLTHEAGHAFQVYTSRNLLPSQRWPGYEGCEIHSMSMEFLAWPWIQKFFQEDTEKYKFSHLSGAITFLPYGALVDHFQHEVYANPNMTPAERKATWKALEAKYQPWKQYDEEDPTSEGLWWFRQLHIFDSPFYYIDYTLAQVIAFDFWGRNQVDRKSTWDNYYALCQLGGSKSFVGLLNATNLPVPFKENTIARIMAPLKAYLDQVDDTKF</sequence>
<evidence type="ECO:0000256" key="4">
    <source>
        <dbReference type="ARBA" id="ARBA00022833"/>
    </source>
</evidence>
<keyword evidence="2 6" id="KW-0479">Metal-binding</keyword>